<keyword evidence="1" id="KW-0802">TPR repeat</keyword>
<dbReference type="InterPro" id="IPR011990">
    <property type="entry name" value="TPR-like_helical_dom_sf"/>
</dbReference>
<evidence type="ECO:0008006" key="4">
    <source>
        <dbReference type="Google" id="ProtNLM"/>
    </source>
</evidence>
<dbReference type="PROSITE" id="PS50005">
    <property type="entry name" value="TPR"/>
    <property type="match status" value="1"/>
</dbReference>
<dbReference type="InterPro" id="IPR019734">
    <property type="entry name" value="TPR_rpt"/>
</dbReference>
<reference evidence="2" key="1">
    <citation type="journal article" date="2021" name="PeerJ">
        <title>Extensive microbial diversity within the chicken gut microbiome revealed by metagenomics and culture.</title>
        <authorList>
            <person name="Gilroy R."/>
            <person name="Ravi A."/>
            <person name="Getino M."/>
            <person name="Pursley I."/>
            <person name="Horton D.L."/>
            <person name="Alikhan N.F."/>
            <person name="Baker D."/>
            <person name="Gharbi K."/>
            <person name="Hall N."/>
            <person name="Watson M."/>
            <person name="Adriaenssens E.M."/>
            <person name="Foster-Nyarko E."/>
            <person name="Jarju S."/>
            <person name="Secka A."/>
            <person name="Antonio M."/>
            <person name="Oren A."/>
            <person name="Chaudhuri R.R."/>
            <person name="La Ragione R."/>
            <person name="Hildebrand F."/>
            <person name="Pallen M.J."/>
        </authorList>
    </citation>
    <scope>NUCLEOTIDE SEQUENCE</scope>
    <source>
        <strain evidence="2">CHK196-3914</strain>
    </source>
</reference>
<dbReference type="SUPFAM" id="SSF48452">
    <property type="entry name" value="TPR-like"/>
    <property type="match status" value="1"/>
</dbReference>
<comment type="caution">
    <text evidence="2">The sequence shown here is derived from an EMBL/GenBank/DDBJ whole genome shotgun (WGS) entry which is preliminary data.</text>
</comment>
<proteinExistence type="predicted"/>
<gene>
    <name evidence="2" type="ORF">H9723_09255</name>
</gene>
<evidence type="ECO:0000256" key="1">
    <source>
        <dbReference type="PROSITE-ProRule" id="PRU00339"/>
    </source>
</evidence>
<dbReference type="Proteomes" id="UP000824116">
    <property type="component" value="Unassembled WGS sequence"/>
</dbReference>
<evidence type="ECO:0000313" key="3">
    <source>
        <dbReference type="Proteomes" id="UP000824116"/>
    </source>
</evidence>
<accession>A0A9D2GA22</accession>
<feature type="repeat" description="TPR" evidence="1">
    <location>
        <begin position="131"/>
        <end position="164"/>
    </location>
</feature>
<protein>
    <recommendedName>
        <fullName evidence="4">Tetratricopeptide repeat protein</fullName>
    </recommendedName>
</protein>
<dbReference type="AlphaFoldDB" id="A0A9D2GA22"/>
<dbReference type="EMBL" id="DXAY01000218">
    <property type="protein sequence ID" value="HIZ75408.1"/>
    <property type="molecule type" value="Genomic_DNA"/>
</dbReference>
<reference evidence="2" key="2">
    <citation type="submission" date="2021-04" db="EMBL/GenBank/DDBJ databases">
        <authorList>
            <person name="Gilroy R."/>
        </authorList>
    </citation>
    <scope>NUCLEOTIDE SEQUENCE</scope>
    <source>
        <strain evidence="2">CHK196-3914</strain>
    </source>
</reference>
<dbReference type="Gene3D" id="1.25.40.10">
    <property type="entry name" value="Tetratricopeptide repeat domain"/>
    <property type="match status" value="1"/>
</dbReference>
<evidence type="ECO:0000313" key="2">
    <source>
        <dbReference type="EMBL" id="HIZ75408.1"/>
    </source>
</evidence>
<sequence>MGFLKFLFTGKSTDAFKPDFTKSEYDNWLDYISMGGTDKQWKSLKRENKWSFPKDSTEIFMEYQKESKPISDKYYALLEKIEKDWSTLYNLKEYTGTLAQKVEKECIDAINYFKKMHAIDIKYGESSPRNIPAFRRLAMLYERQGKYESSVDVCKQAISFDMDERARMLRMIKKAGRTPTDEEMNLINNE</sequence>
<name>A0A9D2GA22_9FIRM</name>
<organism evidence="2 3">
    <name type="scientific">Candidatus Mediterraneibacter stercoravium</name>
    <dbReference type="NCBI Taxonomy" id="2838685"/>
    <lineage>
        <taxon>Bacteria</taxon>
        <taxon>Bacillati</taxon>
        <taxon>Bacillota</taxon>
        <taxon>Clostridia</taxon>
        <taxon>Lachnospirales</taxon>
        <taxon>Lachnospiraceae</taxon>
        <taxon>Mediterraneibacter</taxon>
    </lineage>
</organism>